<feature type="domain" description="Chitin-binding type-2" evidence="7">
    <location>
        <begin position="418"/>
        <end position="477"/>
    </location>
</feature>
<dbReference type="InterPro" id="IPR050314">
    <property type="entry name" value="Glycosyl_Hydrlase_18"/>
</dbReference>
<evidence type="ECO:0000256" key="5">
    <source>
        <dbReference type="ARBA" id="ARBA00023295"/>
    </source>
</evidence>
<dbReference type="InterPro" id="IPR001223">
    <property type="entry name" value="Glyco_hydro18_cat"/>
</dbReference>
<dbReference type="SUPFAM" id="SSF54556">
    <property type="entry name" value="Chitinase insertion domain"/>
    <property type="match status" value="1"/>
</dbReference>
<dbReference type="CDD" id="cd02872">
    <property type="entry name" value="GH18_chitolectin_chitotriosidase"/>
    <property type="match status" value="1"/>
</dbReference>
<evidence type="ECO:0000259" key="7">
    <source>
        <dbReference type="PROSITE" id="PS50940"/>
    </source>
</evidence>
<keyword evidence="4" id="KW-1015">Disulfide bond</keyword>
<dbReference type="Pfam" id="PF00704">
    <property type="entry name" value="Glyco_hydro_18"/>
    <property type="match status" value="1"/>
</dbReference>
<dbReference type="SUPFAM" id="SSF51445">
    <property type="entry name" value="(Trans)glycosidases"/>
    <property type="match status" value="1"/>
</dbReference>
<dbReference type="PROSITE" id="PS01095">
    <property type="entry name" value="GH18_1"/>
    <property type="match status" value="1"/>
</dbReference>
<protein>
    <recommendedName>
        <fullName evidence="11">Chitinase</fullName>
    </recommendedName>
</protein>
<evidence type="ECO:0000313" key="9">
    <source>
        <dbReference type="EMBL" id="KAJ4444064.1"/>
    </source>
</evidence>
<dbReference type="InterPro" id="IPR011583">
    <property type="entry name" value="Chitinase_II/V-like_cat"/>
</dbReference>
<sequence length="488" mass="55091">MTSWSQKRPGSGKFTPENVDSLLCTHVIYAFATLKNHKLTEADEKDVEMYERVVALREKNPNLKILLAIGGWAFGSTPFKELTSNVYRMNQFVYEAIELLRDYKFNGLDVDWEYPRGADDRAAYVNLLKELRLAFEGEAKSSGEPRLLLTAAVPASFEAIAAGYDVPEISKYLDFINVMTYDFHGQWERQVGHNSPLYPLESATSYQKKLTVDFSAREWVKQGAPKEKLMIGMPTYGRSFTLVDPTKFDIGAPASGGGTPGKYTGEAGFMSYYEVCDFLHGENTTLVWDNEQQVPFAYRKDQWVGFDDERSLKTKHYCSFYSIVEESFNIGNEIDLSVGCSCCDCVGSQMSWLKEEGFGGIMIWSVDMDDFRGQCGTGKYPLINAMRQELEGYTVKLEYDGPYEGTGGGAYTTKDPTSVSCEEEDGHISYHPDKADCTMYYMCEGERKHHMPCPSNLVFNPNENVCDWPENVEGCMHHTQAPPTAKRK</sequence>
<organism evidence="9 10">
    <name type="scientific">Periplaneta americana</name>
    <name type="common">American cockroach</name>
    <name type="synonym">Blatta americana</name>
    <dbReference type="NCBI Taxonomy" id="6978"/>
    <lineage>
        <taxon>Eukaryota</taxon>
        <taxon>Metazoa</taxon>
        <taxon>Ecdysozoa</taxon>
        <taxon>Arthropoda</taxon>
        <taxon>Hexapoda</taxon>
        <taxon>Insecta</taxon>
        <taxon>Pterygota</taxon>
        <taxon>Neoptera</taxon>
        <taxon>Polyneoptera</taxon>
        <taxon>Dictyoptera</taxon>
        <taxon>Blattodea</taxon>
        <taxon>Blattoidea</taxon>
        <taxon>Blattidae</taxon>
        <taxon>Blattinae</taxon>
        <taxon>Periplaneta</taxon>
    </lineage>
</organism>
<dbReference type="InterPro" id="IPR001579">
    <property type="entry name" value="Glyco_hydro_18_chit_AS"/>
</dbReference>
<name>A0ABQ8TDQ9_PERAM</name>
<gene>
    <name evidence="9" type="ORF">ANN_05853</name>
</gene>
<evidence type="ECO:0008006" key="11">
    <source>
        <dbReference type="Google" id="ProtNLM"/>
    </source>
</evidence>
<dbReference type="PROSITE" id="PS50940">
    <property type="entry name" value="CHIT_BIND_II"/>
    <property type="match status" value="1"/>
</dbReference>
<reference evidence="9 10" key="1">
    <citation type="journal article" date="2022" name="Allergy">
        <title>Genome assembly and annotation of Periplaneta americana reveal a comprehensive cockroach allergen profile.</title>
        <authorList>
            <person name="Wang L."/>
            <person name="Xiong Q."/>
            <person name="Saelim N."/>
            <person name="Wang L."/>
            <person name="Nong W."/>
            <person name="Wan A.T."/>
            <person name="Shi M."/>
            <person name="Liu X."/>
            <person name="Cao Q."/>
            <person name="Hui J.H.L."/>
            <person name="Sookrung N."/>
            <person name="Leung T.F."/>
            <person name="Tungtrongchitr A."/>
            <person name="Tsui S.K.W."/>
        </authorList>
    </citation>
    <scope>NUCLEOTIDE SEQUENCE [LARGE SCALE GENOMIC DNA]</scope>
    <source>
        <strain evidence="9">PWHHKU_190912</strain>
    </source>
</reference>
<dbReference type="SMART" id="SM00494">
    <property type="entry name" value="ChtBD2"/>
    <property type="match status" value="1"/>
</dbReference>
<proteinExistence type="inferred from homology"/>
<feature type="domain" description="GH18" evidence="8">
    <location>
        <begin position="1"/>
        <end position="393"/>
    </location>
</feature>
<dbReference type="Proteomes" id="UP001148838">
    <property type="component" value="Unassembled WGS sequence"/>
</dbReference>
<evidence type="ECO:0000256" key="6">
    <source>
        <dbReference type="RuleBase" id="RU000489"/>
    </source>
</evidence>
<keyword evidence="10" id="KW-1185">Reference proteome</keyword>
<dbReference type="Pfam" id="PF01607">
    <property type="entry name" value="CBM_14"/>
    <property type="match status" value="1"/>
</dbReference>
<evidence type="ECO:0000313" key="10">
    <source>
        <dbReference type="Proteomes" id="UP001148838"/>
    </source>
</evidence>
<dbReference type="PANTHER" id="PTHR11177">
    <property type="entry name" value="CHITINASE"/>
    <property type="match status" value="1"/>
</dbReference>
<dbReference type="InterPro" id="IPR029070">
    <property type="entry name" value="Chitinase_insertion_sf"/>
</dbReference>
<keyword evidence="3 6" id="KW-0378">Hydrolase</keyword>
<dbReference type="PROSITE" id="PS51910">
    <property type="entry name" value="GH18_2"/>
    <property type="match status" value="1"/>
</dbReference>
<keyword evidence="2" id="KW-0147">Chitin-binding</keyword>
<evidence type="ECO:0000256" key="4">
    <source>
        <dbReference type="ARBA" id="ARBA00023157"/>
    </source>
</evidence>
<dbReference type="InterPro" id="IPR017853">
    <property type="entry name" value="GH"/>
</dbReference>
<comment type="similarity">
    <text evidence="1">Belongs to the glycosyl hydrolase 18 family. Chitinase class II subfamily.</text>
</comment>
<keyword evidence="5 6" id="KW-0326">Glycosidase</keyword>
<evidence type="ECO:0000256" key="1">
    <source>
        <dbReference type="ARBA" id="ARBA00009121"/>
    </source>
</evidence>
<dbReference type="InterPro" id="IPR002557">
    <property type="entry name" value="Chitin-bd_dom"/>
</dbReference>
<dbReference type="SMART" id="SM00636">
    <property type="entry name" value="Glyco_18"/>
    <property type="match status" value="1"/>
</dbReference>
<dbReference type="InterPro" id="IPR036508">
    <property type="entry name" value="Chitin-bd_dom_sf"/>
</dbReference>
<dbReference type="Gene3D" id="3.20.20.80">
    <property type="entry name" value="Glycosidases"/>
    <property type="match status" value="2"/>
</dbReference>
<dbReference type="SUPFAM" id="SSF57625">
    <property type="entry name" value="Invertebrate chitin-binding proteins"/>
    <property type="match status" value="1"/>
</dbReference>
<evidence type="ECO:0000256" key="3">
    <source>
        <dbReference type="ARBA" id="ARBA00022801"/>
    </source>
</evidence>
<dbReference type="Gene3D" id="3.10.50.10">
    <property type="match status" value="1"/>
</dbReference>
<dbReference type="PANTHER" id="PTHR11177:SF317">
    <property type="entry name" value="CHITINASE 12-RELATED"/>
    <property type="match status" value="1"/>
</dbReference>
<evidence type="ECO:0000256" key="2">
    <source>
        <dbReference type="ARBA" id="ARBA00022669"/>
    </source>
</evidence>
<comment type="caution">
    <text evidence="9">The sequence shown here is derived from an EMBL/GenBank/DDBJ whole genome shotgun (WGS) entry which is preliminary data.</text>
</comment>
<accession>A0ABQ8TDQ9</accession>
<dbReference type="EMBL" id="JAJSOF020000011">
    <property type="protein sequence ID" value="KAJ4444064.1"/>
    <property type="molecule type" value="Genomic_DNA"/>
</dbReference>
<evidence type="ECO:0000259" key="8">
    <source>
        <dbReference type="PROSITE" id="PS51910"/>
    </source>
</evidence>